<evidence type="ECO:0000313" key="2">
    <source>
        <dbReference type="EMBL" id="KAG6423066.1"/>
    </source>
</evidence>
<name>A0A8X8XYZ0_SALSN</name>
<reference evidence="2" key="2">
    <citation type="submission" date="2020-08" db="EMBL/GenBank/DDBJ databases">
        <title>Plant Genome Project.</title>
        <authorList>
            <person name="Zhang R.-G."/>
        </authorList>
    </citation>
    <scope>NUCLEOTIDE SEQUENCE</scope>
    <source>
        <strain evidence="2">Huo1</strain>
        <tissue evidence="2">Leaf</tissue>
    </source>
</reference>
<organism evidence="2">
    <name type="scientific">Salvia splendens</name>
    <name type="common">Scarlet sage</name>
    <dbReference type="NCBI Taxonomy" id="180675"/>
    <lineage>
        <taxon>Eukaryota</taxon>
        <taxon>Viridiplantae</taxon>
        <taxon>Streptophyta</taxon>
        <taxon>Embryophyta</taxon>
        <taxon>Tracheophyta</taxon>
        <taxon>Spermatophyta</taxon>
        <taxon>Magnoliopsida</taxon>
        <taxon>eudicotyledons</taxon>
        <taxon>Gunneridae</taxon>
        <taxon>Pentapetalae</taxon>
        <taxon>asterids</taxon>
        <taxon>lamiids</taxon>
        <taxon>Lamiales</taxon>
        <taxon>Lamiaceae</taxon>
        <taxon>Nepetoideae</taxon>
        <taxon>Mentheae</taxon>
        <taxon>Salviinae</taxon>
        <taxon>Salvia</taxon>
        <taxon>Salvia subgen. Calosphace</taxon>
        <taxon>core Calosphace</taxon>
    </lineage>
</organism>
<accession>A0A8X8XYZ0</accession>
<feature type="region of interest" description="Disordered" evidence="1">
    <location>
        <begin position="212"/>
        <end position="238"/>
    </location>
</feature>
<comment type="caution">
    <text evidence="2">The sequence shown here is derived from an EMBL/GenBank/DDBJ whole genome shotgun (WGS) entry which is preliminary data.</text>
</comment>
<dbReference type="EMBL" id="PNBA02000005">
    <property type="protein sequence ID" value="KAG6423066.1"/>
    <property type="molecule type" value="Genomic_DNA"/>
</dbReference>
<proteinExistence type="predicted"/>
<evidence type="ECO:0000313" key="3">
    <source>
        <dbReference type="Proteomes" id="UP000298416"/>
    </source>
</evidence>
<dbReference type="PANTHER" id="PTHR33401">
    <property type="entry name" value="LIGHT-HARVESTING COMPLEX-LIKE PROTEIN OHP2, CHLOROPLASTIC"/>
    <property type="match status" value="1"/>
</dbReference>
<evidence type="ECO:0000256" key="1">
    <source>
        <dbReference type="SAM" id="MobiDB-lite"/>
    </source>
</evidence>
<sequence length="238" mass="26124">MDMSNNCLKNGVVESPKVVMIEEIDETKALLSPSNNGGLANKSDKPKRKVQWMDKNGDKLAEILEFQPSDVSDSEEDESDSCNSFLKYIANQRNAPGSWFRDSHDYLSVYHFLCPPFSAGFLTTQISLAGNSTPPSMGRDFRINVNHHSAPSSPTATTHRPPTPTDLPSPSSEIEGLDRDELHEAAYEVFFTACRSLPGFGGRSALTYYNSSSVDTADPYGSCPRVSGEAQRRRNGGH</sequence>
<reference evidence="2" key="1">
    <citation type="submission" date="2018-01" db="EMBL/GenBank/DDBJ databases">
        <authorList>
            <person name="Mao J.F."/>
        </authorList>
    </citation>
    <scope>NUCLEOTIDE SEQUENCE</scope>
    <source>
        <strain evidence="2">Huo1</strain>
        <tissue evidence="2">Leaf</tissue>
    </source>
</reference>
<dbReference type="AlphaFoldDB" id="A0A8X8XYZ0"/>
<keyword evidence="3" id="KW-1185">Reference proteome</keyword>
<feature type="compositionally biased region" description="Low complexity" evidence="1">
    <location>
        <begin position="147"/>
        <end position="160"/>
    </location>
</feature>
<feature type="region of interest" description="Disordered" evidence="1">
    <location>
        <begin position="145"/>
        <end position="174"/>
    </location>
</feature>
<protein>
    <submittedName>
        <fullName evidence="2">Uncharacterized protein</fullName>
    </submittedName>
</protein>
<dbReference type="PANTHER" id="PTHR33401:SF2">
    <property type="entry name" value="OS03G0138400 PROTEIN"/>
    <property type="match status" value="1"/>
</dbReference>
<gene>
    <name evidence="2" type="ORF">SASPL_113450</name>
</gene>
<dbReference type="Proteomes" id="UP000298416">
    <property type="component" value="Unassembled WGS sequence"/>
</dbReference>